<evidence type="ECO:0000259" key="3">
    <source>
        <dbReference type="Pfam" id="PF01097"/>
    </source>
</evidence>
<keyword evidence="2" id="KW-0732">Signal</keyword>
<feature type="chain" id="PRO_5023912209" description="Invertebrate defensins family profile domain-containing protein" evidence="2">
    <location>
        <begin position="26"/>
        <end position="81"/>
    </location>
</feature>
<dbReference type="Pfam" id="PF01097">
    <property type="entry name" value="Defensin_2"/>
    <property type="match status" value="1"/>
</dbReference>
<evidence type="ECO:0000256" key="1">
    <source>
        <dbReference type="ARBA" id="ARBA00023157"/>
    </source>
</evidence>
<evidence type="ECO:0000256" key="2">
    <source>
        <dbReference type="SAM" id="SignalP"/>
    </source>
</evidence>
<dbReference type="GO" id="GO:0006952">
    <property type="term" value="P:defense response"/>
    <property type="evidence" value="ECO:0007669"/>
    <property type="project" value="InterPro"/>
</dbReference>
<keyword evidence="5" id="KW-1185">Reference proteome</keyword>
<organism evidence="4 5">
    <name type="scientific">Eragrostis curvula</name>
    <name type="common">weeping love grass</name>
    <dbReference type="NCBI Taxonomy" id="38414"/>
    <lineage>
        <taxon>Eukaryota</taxon>
        <taxon>Viridiplantae</taxon>
        <taxon>Streptophyta</taxon>
        <taxon>Embryophyta</taxon>
        <taxon>Tracheophyta</taxon>
        <taxon>Spermatophyta</taxon>
        <taxon>Magnoliopsida</taxon>
        <taxon>Liliopsida</taxon>
        <taxon>Poales</taxon>
        <taxon>Poaceae</taxon>
        <taxon>PACMAD clade</taxon>
        <taxon>Chloridoideae</taxon>
        <taxon>Eragrostideae</taxon>
        <taxon>Eragrostidinae</taxon>
        <taxon>Eragrostis</taxon>
    </lineage>
</organism>
<feature type="signal peptide" evidence="2">
    <location>
        <begin position="1"/>
        <end position="25"/>
    </location>
</feature>
<dbReference type="Gramene" id="TVU51194">
    <property type="protein sequence ID" value="TVU51194"/>
    <property type="gene ID" value="EJB05_02603"/>
</dbReference>
<name>A0A5J9WVQ5_9POAL</name>
<accession>A0A5J9WVQ5</accession>
<proteinExistence type="predicted"/>
<protein>
    <recommendedName>
        <fullName evidence="3">Invertebrate defensins family profile domain-containing protein</fullName>
    </recommendedName>
</protein>
<evidence type="ECO:0000313" key="5">
    <source>
        <dbReference type="Proteomes" id="UP000324897"/>
    </source>
</evidence>
<comment type="caution">
    <text evidence="4">The sequence shown here is derived from an EMBL/GenBank/DDBJ whole genome shotgun (WGS) entry which is preliminary data.</text>
</comment>
<dbReference type="Proteomes" id="UP000324897">
    <property type="component" value="Chromosome 6"/>
</dbReference>
<evidence type="ECO:0000313" key="4">
    <source>
        <dbReference type="EMBL" id="TVU51194.1"/>
    </source>
</evidence>
<dbReference type="AlphaFoldDB" id="A0A5J9WVQ5"/>
<gene>
    <name evidence="4" type="ORF">EJB05_02603</name>
</gene>
<keyword evidence="1" id="KW-1015">Disulfide bond</keyword>
<feature type="domain" description="Invertebrate defensins family profile" evidence="3">
    <location>
        <begin position="47"/>
        <end position="77"/>
    </location>
</feature>
<dbReference type="InterPro" id="IPR001542">
    <property type="entry name" value="Defensin_invertebrate/fungal"/>
</dbReference>
<sequence>MELPRKTLSAVLLLFLLLLATDVGPLVMVKARSCAVEDSDFKGCSSWWSPDNDGCVASCKSKGVEPGYCAGGGFCLCFAPC</sequence>
<reference evidence="4 5" key="1">
    <citation type="journal article" date="2019" name="Sci. Rep.">
        <title>A high-quality genome of Eragrostis curvula grass provides insights into Poaceae evolution and supports new strategies to enhance forage quality.</title>
        <authorList>
            <person name="Carballo J."/>
            <person name="Santos B.A.C.M."/>
            <person name="Zappacosta D."/>
            <person name="Garbus I."/>
            <person name="Selva J.P."/>
            <person name="Gallo C.A."/>
            <person name="Diaz A."/>
            <person name="Albertini E."/>
            <person name="Caccamo M."/>
            <person name="Echenique V."/>
        </authorList>
    </citation>
    <scope>NUCLEOTIDE SEQUENCE [LARGE SCALE GENOMIC DNA]</scope>
    <source>
        <strain evidence="5">cv. Victoria</strain>
        <tissue evidence="4">Leaf</tissue>
    </source>
</reference>
<dbReference type="EMBL" id="RWGY01000002">
    <property type="protein sequence ID" value="TVU51194.1"/>
    <property type="molecule type" value="Genomic_DNA"/>
</dbReference>